<protein>
    <submittedName>
        <fullName evidence="1">Uncharacterized protein</fullName>
    </submittedName>
</protein>
<dbReference type="eggNOG" id="ENOG502T6T8">
    <property type="taxonomic scope" value="Eukaryota"/>
</dbReference>
<dbReference type="AlphaFoldDB" id="A0A212FEK4"/>
<sequence>MWLTLSKMMLLFLTTALIAYSGSALTSEDSCDPKDLKLCVDATPRTQVGLPRNKEELDKHCLAYHTGMACMDAWIKRCLPTDGQKIVQQQIGGARLLMRYLCTNGTGLRNDFLKEPSCWLLVSSDWSRCVDELQLAAREISERSHHIVFFNKNTELCCARDAFVSCVSRAGRVCSASSAALLRRMSWVLAQDIAACSQQPRVVCSAPQQQGLTFLAALSGVLLCPLAL</sequence>
<dbReference type="OrthoDB" id="7423855at2759"/>
<comment type="caution">
    <text evidence="1">The sequence shown here is derived from an EMBL/GenBank/DDBJ whole genome shotgun (WGS) entry which is preliminary data.</text>
</comment>
<evidence type="ECO:0000313" key="1">
    <source>
        <dbReference type="EMBL" id="OWR52138.1"/>
    </source>
</evidence>
<dbReference type="KEGG" id="dpl:KGM_203143"/>
<organism evidence="1 2">
    <name type="scientific">Danaus plexippus plexippus</name>
    <dbReference type="NCBI Taxonomy" id="278856"/>
    <lineage>
        <taxon>Eukaryota</taxon>
        <taxon>Metazoa</taxon>
        <taxon>Ecdysozoa</taxon>
        <taxon>Arthropoda</taxon>
        <taxon>Hexapoda</taxon>
        <taxon>Insecta</taxon>
        <taxon>Pterygota</taxon>
        <taxon>Neoptera</taxon>
        <taxon>Endopterygota</taxon>
        <taxon>Lepidoptera</taxon>
        <taxon>Glossata</taxon>
        <taxon>Ditrysia</taxon>
        <taxon>Papilionoidea</taxon>
        <taxon>Nymphalidae</taxon>
        <taxon>Danainae</taxon>
        <taxon>Danaini</taxon>
        <taxon>Danaina</taxon>
        <taxon>Danaus</taxon>
        <taxon>Danaus</taxon>
    </lineage>
</organism>
<reference evidence="1 2" key="1">
    <citation type="journal article" date="2011" name="Cell">
        <title>The monarch butterfly genome yields insights into long-distance migration.</title>
        <authorList>
            <person name="Zhan S."/>
            <person name="Merlin C."/>
            <person name="Boore J.L."/>
            <person name="Reppert S.M."/>
        </authorList>
    </citation>
    <scope>NUCLEOTIDE SEQUENCE [LARGE SCALE GENOMIC DNA]</scope>
    <source>
        <strain evidence="1">F-2</strain>
    </source>
</reference>
<keyword evidence="2" id="KW-1185">Reference proteome</keyword>
<proteinExistence type="predicted"/>
<dbReference type="PANTHER" id="PTHR33964">
    <property type="entry name" value="RE45066P-RELATED"/>
    <property type="match status" value="1"/>
</dbReference>
<dbReference type="EMBL" id="AGBW02008933">
    <property type="protein sequence ID" value="OWR52138.1"/>
    <property type="molecule type" value="Genomic_DNA"/>
</dbReference>
<dbReference type="Proteomes" id="UP000007151">
    <property type="component" value="Unassembled WGS sequence"/>
</dbReference>
<gene>
    <name evidence="1" type="ORF">KGM_203143</name>
</gene>
<dbReference type="PANTHER" id="PTHR33964:SF2">
    <property type="entry name" value="IP09356P"/>
    <property type="match status" value="1"/>
</dbReference>
<accession>A0A212FEK4</accession>
<name>A0A212FEK4_DANPL</name>
<evidence type="ECO:0000313" key="2">
    <source>
        <dbReference type="Proteomes" id="UP000007151"/>
    </source>
</evidence>